<protein>
    <recommendedName>
        <fullName evidence="1">RSE1/DDB1/CPSF1 C-terminal domain-containing protein</fullName>
    </recommendedName>
</protein>
<evidence type="ECO:0000313" key="2">
    <source>
        <dbReference type="EMBL" id="KIY92879.1"/>
    </source>
</evidence>
<reference evidence="2 3" key="1">
    <citation type="journal article" date="2013" name="BMC Genomics">
        <title>Reconstruction of the lipid metabolism for the microalga Monoraphidium neglectum from its genome sequence reveals characteristics suitable for biofuel production.</title>
        <authorList>
            <person name="Bogen C."/>
            <person name="Al-Dilaimi A."/>
            <person name="Albersmeier A."/>
            <person name="Wichmann J."/>
            <person name="Grundmann M."/>
            <person name="Rupp O."/>
            <person name="Lauersen K.J."/>
            <person name="Blifernez-Klassen O."/>
            <person name="Kalinowski J."/>
            <person name="Goesmann A."/>
            <person name="Mussgnug J.H."/>
            <person name="Kruse O."/>
        </authorList>
    </citation>
    <scope>NUCLEOTIDE SEQUENCE [LARGE SCALE GENOMIC DNA]</scope>
    <source>
        <strain evidence="2 3">SAG 48.87</strain>
    </source>
</reference>
<dbReference type="Proteomes" id="UP000054498">
    <property type="component" value="Unassembled WGS sequence"/>
</dbReference>
<dbReference type="InterPro" id="IPR050358">
    <property type="entry name" value="RSE1/DDB1/CFT1"/>
</dbReference>
<proteinExistence type="predicted"/>
<dbReference type="RefSeq" id="XP_013891899.1">
    <property type="nucleotide sequence ID" value="XM_014036445.1"/>
</dbReference>
<organism evidence="2 3">
    <name type="scientific">Monoraphidium neglectum</name>
    <dbReference type="NCBI Taxonomy" id="145388"/>
    <lineage>
        <taxon>Eukaryota</taxon>
        <taxon>Viridiplantae</taxon>
        <taxon>Chlorophyta</taxon>
        <taxon>core chlorophytes</taxon>
        <taxon>Chlorophyceae</taxon>
        <taxon>CS clade</taxon>
        <taxon>Sphaeropleales</taxon>
        <taxon>Selenastraceae</taxon>
        <taxon>Monoraphidium</taxon>
    </lineage>
</organism>
<dbReference type="GO" id="GO:0005634">
    <property type="term" value="C:nucleus"/>
    <property type="evidence" value="ECO:0007669"/>
    <property type="project" value="InterPro"/>
</dbReference>
<dbReference type="EMBL" id="KK105232">
    <property type="protein sequence ID" value="KIY92879.1"/>
    <property type="molecule type" value="Genomic_DNA"/>
</dbReference>
<dbReference type="PANTHER" id="PTHR10644">
    <property type="entry name" value="DNA REPAIR/RNA PROCESSING CPSF FAMILY"/>
    <property type="match status" value="1"/>
</dbReference>
<dbReference type="Pfam" id="PF03178">
    <property type="entry name" value="CPSF_A"/>
    <property type="match status" value="1"/>
</dbReference>
<keyword evidence="3" id="KW-1185">Reference proteome</keyword>
<name>A0A0D2LM42_9CHLO</name>
<dbReference type="KEGG" id="mng:MNEG_15084"/>
<evidence type="ECO:0000259" key="1">
    <source>
        <dbReference type="Pfam" id="PF03178"/>
    </source>
</evidence>
<dbReference type="STRING" id="145388.A0A0D2LM42"/>
<evidence type="ECO:0000313" key="3">
    <source>
        <dbReference type="Proteomes" id="UP000054498"/>
    </source>
</evidence>
<dbReference type="InterPro" id="IPR004871">
    <property type="entry name" value="RSE1/DDB1/CPSF1_C"/>
</dbReference>
<dbReference type="OrthoDB" id="6109at2759"/>
<feature type="non-terminal residue" evidence="2">
    <location>
        <position position="1"/>
    </location>
</feature>
<gene>
    <name evidence="2" type="ORF">MNEG_15084</name>
</gene>
<accession>A0A0D2LM42</accession>
<dbReference type="AlphaFoldDB" id="A0A0D2LM42"/>
<dbReference type="GeneID" id="25732710"/>
<sequence>DPEGWGGKKLLRRGVGHVGALATRLARMRMSVPGDTANRQALLAATREGGVGLLASCWDDDMARRLASLQARMGDELAYLLPHPAGMNPKAFRNRYSRTPRALGGGATHTRPVPPAANGLLMGDLIWRFVGLDLKQQARVAAALGVARHDVLADLRALAAATAFL</sequence>
<dbReference type="GO" id="GO:0003676">
    <property type="term" value="F:nucleic acid binding"/>
    <property type="evidence" value="ECO:0007669"/>
    <property type="project" value="InterPro"/>
</dbReference>
<feature type="domain" description="RSE1/DDB1/CPSF1 C-terminal" evidence="1">
    <location>
        <begin position="2"/>
        <end position="129"/>
    </location>
</feature>